<evidence type="ECO:0000313" key="1">
    <source>
        <dbReference type="EMBL" id="DAA02667.1"/>
    </source>
</evidence>
<reference evidence="1" key="1">
    <citation type="journal article" date="2003" name="Genome Biol.">
        <title>An integrated gene annotation and transcriptional profiling approach towards the full gene content of the Drosophila genome.</title>
        <authorList>
            <person name="Hild M."/>
            <person name="Beckmann B."/>
            <person name="Haas S.A."/>
            <person name="Koch B."/>
            <person name="Solovyev V."/>
            <person name="Busold C."/>
            <person name="Fellenberg K."/>
            <person name="Boutros M."/>
            <person name="Vingron M."/>
            <person name="Sauer F."/>
            <person name="Hoheisel J.D."/>
            <person name="Paro R."/>
        </authorList>
    </citation>
    <scope>NUCLEOTIDE SEQUENCE</scope>
</reference>
<dbReference type="AlphaFoldDB" id="Q6IM43"/>
<name>Q6IM43_DROME</name>
<proteinExistence type="predicted"/>
<gene>
    <name evidence="1" type="ORF">HDC07528</name>
</gene>
<organism evidence="1">
    <name type="scientific">Drosophila melanogaster</name>
    <name type="common">Fruit fly</name>
    <dbReference type="NCBI Taxonomy" id="7227"/>
    <lineage>
        <taxon>Eukaryota</taxon>
        <taxon>Metazoa</taxon>
        <taxon>Ecdysozoa</taxon>
        <taxon>Arthropoda</taxon>
        <taxon>Hexapoda</taxon>
        <taxon>Insecta</taxon>
        <taxon>Pterygota</taxon>
        <taxon>Neoptera</taxon>
        <taxon>Endopterygota</taxon>
        <taxon>Diptera</taxon>
        <taxon>Brachycera</taxon>
        <taxon>Muscomorpha</taxon>
        <taxon>Ephydroidea</taxon>
        <taxon>Drosophilidae</taxon>
        <taxon>Drosophila</taxon>
        <taxon>Sophophora</taxon>
    </lineage>
</organism>
<protein>
    <submittedName>
        <fullName evidence="1">HDC07528</fullName>
    </submittedName>
</protein>
<dbReference type="EMBL" id="BK001823">
    <property type="protein sequence ID" value="DAA02667.1"/>
    <property type="molecule type" value="Genomic_DNA"/>
</dbReference>
<accession>Q6IM43</accession>
<sequence length="92" mass="10090">MDDDGCRISMPGGVEVEAAVAHYCETLTDASSPASLAQDNILMGSYNMKHETVVYEPCEPINIWGPCIRNTCPKECDNSGYRDSGEYVLKII</sequence>